<proteinExistence type="predicted"/>
<protein>
    <submittedName>
        <fullName evidence="1">Uncharacterized protein</fullName>
    </submittedName>
</protein>
<accession>A0ACB1AJ93</accession>
<comment type="caution">
    <text evidence="1">The sequence shown here is derived from an EMBL/GenBank/DDBJ whole genome shotgun (WGS) entry which is preliminary data.</text>
</comment>
<evidence type="ECO:0000313" key="1">
    <source>
        <dbReference type="EMBL" id="CAK5090085.1"/>
    </source>
</evidence>
<keyword evidence="2" id="KW-1185">Reference proteome</keyword>
<organism evidence="1 2">
    <name type="scientific">Meloidogyne enterolobii</name>
    <name type="common">Root-knot nematode worm</name>
    <name type="synonym">Meloidogyne mayaguensis</name>
    <dbReference type="NCBI Taxonomy" id="390850"/>
    <lineage>
        <taxon>Eukaryota</taxon>
        <taxon>Metazoa</taxon>
        <taxon>Ecdysozoa</taxon>
        <taxon>Nematoda</taxon>
        <taxon>Chromadorea</taxon>
        <taxon>Rhabditida</taxon>
        <taxon>Tylenchina</taxon>
        <taxon>Tylenchomorpha</taxon>
        <taxon>Tylenchoidea</taxon>
        <taxon>Meloidogynidae</taxon>
        <taxon>Meloidogyninae</taxon>
        <taxon>Meloidogyne</taxon>
    </lineage>
</organism>
<reference evidence="1" key="1">
    <citation type="submission" date="2023-11" db="EMBL/GenBank/DDBJ databases">
        <authorList>
            <person name="Poullet M."/>
        </authorList>
    </citation>
    <scope>NUCLEOTIDE SEQUENCE</scope>
    <source>
        <strain evidence="1">E1834</strain>
    </source>
</reference>
<evidence type="ECO:0000313" key="2">
    <source>
        <dbReference type="Proteomes" id="UP001497535"/>
    </source>
</evidence>
<sequence>MFVCVKMPNHSVLLFLRCKVLFPFIVRHFRLLTLPFFRLFLILYGFEPVFLGCFYLSTNFLFTKLSFFQTCLSKLPFSP</sequence>
<dbReference type="EMBL" id="CAVMJV010000080">
    <property type="protein sequence ID" value="CAK5090085.1"/>
    <property type="molecule type" value="Genomic_DNA"/>
</dbReference>
<name>A0ACB1AJ93_MELEN</name>
<gene>
    <name evidence="1" type="ORF">MENTE1834_LOCUS37853</name>
</gene>
<dbReference type="Proteomes" id="UP001497535">
    <property type="component" value="Unassembled WGS sequence"/>
</dbReference>